<comment type="caution">
    <text evidence="1">The sequence shown here is derived from an EMBL/GenBank/DDBJ whole genome shotgun (WGS) entry which is preliminary data.</text>
</comment>
<evidence type="ECO:0000313" key="2">
    <source>
        <dbReference type="Proteomes" id="UP001234297"/>
    </source>
</evidence>
<sequence length="327" mass="35534">MPSSSLSLTQKQIGDHLTALNLNLSLFPQLPPSSQGRNWADLFPNPQHIHPSSYPPSWKEGKLAVKIPSHMIEPSKNSFSNSAMGRFLGRRPTVEWLQQHTQTHWNLSRPCLISVTEKGHLDGICSRSAKTREDIPIEVQNREGILGKVPSSSNVFGSSIVSIPGITKVPENAKSAQVTHGSSQHVVSQQQSPATSQYLASQPLHLGGSTTSTQSQSVSFASTSTSKPQLPVQPQKPVADFFATRLASLPRDIILNILSRIQGPQLNLSNPFSVLEHCTCIDPITAIPHSRPSSVAILPAHQQSSALNLDHLQLSQTMEASNQDSQQ</sequence>
<dbReference type="Proteomes" id="UP001234297">
    <property type="component" value="Chromosome 4"/>
</dbReference>
<evidence type="ECO:0000313" key="1">
    <source>
        <dbReference type="EMBL" id="KAJ8617876.1"/>
    </source>
</evidence>
<name>A0ACC2K9X5_PERAE</name>
<dbReference type="EMBL" id="CM056812">
    <property type="protein sequence ID" value="KAJ8617876.1"/>
    <property type="molecule type" value="Genomic_DNA"/>
</dbReference>
<protein>
    <submittedName>
        <fullName evidence="1">Uncharacterized protein</fullName>
    </submittedName>
</protein>
<reference evidence="1 2" key="1">
    <citation type="journal article" date="2022" name="Hortic Res">
        <title>A haplotype resolved chromosomal level avocado genome allows analysis of novel avocado genes.</title>
        <authorList>
            <person name="Nath O."/>
            <person name="Fletcher S.J."/>
            <person name="Hayward A."/>
            <person name="Shaw L.M."/>
            <person name="Masouleh A.K."/>
            <person name="Furtado A."/>
            <person name="Henry R.J."/>
            <person name="Mitter N."/>
        </authorList>
    </citation>
    <scope>NUCLEOTIDE SEQUENCE [LARGE SCALE GENOMIC DNA]</scope>
    <source>
        <strain evidence="2">cv. Hass</strain>
    </source>
</reference>
<proteinExistence type="predicted"/>
<accession>A0ACC2K9X5</accession>
<keyword evidence="2" id="KW-1185">Reference proteome</keyword>
<organism evidence="1 2">
    <name type="scientific">Persea americana</name>
    <name type="common">Avocado</name>
    <dbReference type="NCBI Taxonomy" id="3435"/>
    <lineage>
        <taxon>Eukaryota</taxon>
        <taxon>Viridiplantae</taxon>
        <taxon>Streptophyta</taxon>
        <taxon>Embryophyta</taxon>
        <taxon>Tracheophyta</taxon>
        <taxon>Spermatophyta</taxon>
        <taxon>Magnoliopsida</taxon>
        <taxon>Magnoliidae</taxon>
        <taxon>Laurales</taxon>
        <taxon>Lauraceae</taxon>
        <taxon>Persea</taxon>
    </lineage>
</organism>
<gene>
    <name evidence="1" type="ORF">MRB53_014062</name>
</gene>